<dbReference type="EMBL" id="FNUC01000004">
    <property type="protein sequence ID" value="SEF13236.1"/>
    <property type="molecule type" value="Genomic_DNA"/>
</dbReference>
<dbReference type="Proteomes" id="UP000181980">
    <property type="component" value="Unassembled WGS sequence"/>
</dbReference>
<organism evidence="2 3">
    <name type="scientific">Jiangella alba</name>
    <dbReference type="NCBI Taxonomy" id="561176"/>
    <lineage>
        <taxon>Bacteria</taxon>
        <taxon>Bacillati</taxon>
        <taxon>Actinomycetota</taxon>
        <taxon>Actinomycetes</taxon>
        <taxon>Jiangellales</taxon>
        <taxon>Jiangellaceae</taxon>
        <taxon>Jiangella</taxon>
    </lineage>
</organism>
<proteinExistence type="predicted"/>
<evidence type="ECO:0000313" key="3">
    <source>
        <dbReference type="Proteomes" id="UP000181980"/>
    </source>
</evidence>
<keyword evidence="3" id="KW-1185">Reference proteome</keyword>
<name>A0A1H5PHP2_9ACTN</name>
<keyword evidence="1" id="KW-0812">Transmembrane</keyword>
<reference evidence="3" key="1">
    <citation type="submission" date="2016-10" db="EMBL/GenBank/DDBJ databases">
        <authorList>
            <person name="Varghese N."/>
            <person name="Submissions S."/>
        </authorList>
    </citation>
    <scope>NUCLEOTIDE SEQUENCE [LARGE SCALE GENOMIC DNA]</scope>
    <source>
        <strain evidence="3">DSM 45237</strain>
    </source>
</reference>
<dbReference type="AlphaFoldDB" id="A0A1H5PHP2"/>
<evidence type="ECO:0000256" key="1">
    <source>
        <dbReference type="SAM" id="Phobius"/>
    </source>
</evidence>
<feature type="transmembrane region" description="Helical" evidence="1">
    <location>
        <begin position="87"/>
        <end position="107"/>
    </location>
</feature>
<gene>
    <name evidence="2" type="ORF">SAMN04488561_4360</name>
</gene>
<evidence type="ECO:0000313" key="2">
    <source>
        <dbReference type="EMBL" id="SEF13236.1"/>
    </source>
</evidence>
<feature type="transmembrane region" description="Helical" evidence="1">
    <location>
        <begin position="7"/>
        <end position="31"/>
    </location>
</feature>
<keyword evidence="1" id="KW-0472">Membrane</keyword>
<keyword evidence="1" id="KW-1133">Transmembrane helix</keyword>
<protein>
    <submittedName>
        <fullName evidence="2">Uncharacterized protein</fullName>
    </submittedName>
</protein>
<accession>A0A1H5PHP2</accession>
<sequence>MADWSYVAMALFGVVSLWPIGFGLLNVVPWFKDEHETCFVYRRQGGAWDGEDEFVGVDRTFVPFSVVCRWGDGYRQQLVVDWLNPTVAVIVGLFGAALLTAVISAVARRRG</sequence>